<dbReference type="Pfam" id="PF02826">
    <property type="entry name" value="2-Hacid_dh_C"/>
    <property type="match status" value="1"/>
</dbReference>
<dbReference type="InterPro" id="IPR050857">
    <property type="entry name" value="D-2-hydroxyacid_DH"/>
</dbReference>
<dbReference type="PROSITE" id="PS00065">
    <property type="entry name" value="D_2_HYDROXYACID_DH_1"/>
    <property type="match status" value="1"/>
</dbReference>
<dbReference type="GO" id="GO:0051287">
    <property type="term" value="F:NAD binding"/>
    <property type="evidence" value="ECO:0007669"/>
    <property type="project" value="InterPro"/>
</dbReference>
<dbReference type="InterPro" id="IPR043322">
    <property type="entry name" value="CtBP"/>
</dbReference>
<evidence type="ECO:0000256" key="5">
    <source>
        <dbReference type="RuleBase" id="RU003719"/>
    </source>
</evidence>
<dbReference type="EC" id="1.1.1.81" evidence="8"/>
<dbReference type="FunFam" id="3.40.50.720:FF:000203">
    <property type="entry name" value="D-3-phosphoglycerate dehydrogenase (SerA)"/>
    <property type="match status" value="1"/>
</dbReference>
<dbReference type="KEGG" id="mtar:DF168_01584"/>
<dbReference type="InterPro" id="IPR036291">
    <property type="entry name" value="NAD(P)-bd_dom_sf"/>
</dbReference>
<name>A0A2Z4AFQ0_9BACT</name>
<comment type="similarity">
    <text evidence="1 5">Belongs to the D-isomer specific 2-hydroxyacid dehydrogenase family.</text>
</comment>
<dbReference type="InterPro" id="IPR006139">
    <property type="entry name" value="D-isomer_2_OHA_DH_cat_dom"/>
</dbReference>
<dbReference type="PROSITE" id="PS00670">
    <property type="entry name" value="D_2_HYDROXYACID_DH_2"/>
    <property type="match status" value="1"/>
</dbReference>
<evidence type="ECO:0000256" key="4">
    <source>
        <dbReference type="ARBA" id="ARBA00023027"/>
    </source>
</evidence>
<dbReference type="InterPro" id="IPR006140">
    <property type="entry name" value="D-isomer_DH_NAD-bd"/>
</dbReference>
<gene>
    <name evidence="8" type="ORF">DF168_01584</name>
</gene>
<feature type="domain" description="D-isomer specific 2-hydroxyacid dehydrogenase NAD-binding" evidence="7">
    <location>
        <begin position="110"/>
        <end position="286"/>
    </location>
</feature>
<dbReference type="InterPro" id="IPR029753">
    <property type="entry name" value="D-isomer_DH_CS"/>
</dbReference>
<dbReference type="PANTHER" id="PTHR42789">
    <property type="entry name" value="D-ISOMER SPECIFIC 2-HYDROXYACID DEHYDROGENASE FAMILY PROTEIN (AFU_ORTHOLOGUE AFUA_6G10090)"/>
    <property type="match status" value="1"/>
</dbReference>
<keyword evidence="8" id="KW-0670">Pyruvate</keyword>
<evidence type="ECO:0000256" key="2">
    <source>
        <dbReference type="ARBA" id="ARBA00022605"/>
    </source>
</evidence>
<dbReference type="CDD" id="cd05299">
    <property type="entry name" value="CtBP_dh"/>
    <property type="match status" value="1"/>
</dbReference>
<dbReference type="AlphaFoldDB" id="A0A2Z4AFQ0"/>
<evidence type="ECO:0000259" key="7">
    <source>
        <dbReference type="Pfam" id="PF02826"/>
    </source>
</evidence>
<dbReference type="EMBL" id="CP029803">
    <property type="protein sequence ID" value="AWT60375.1"/>
    <property type="molecule type" value="Genomic_DNA"/>
</dbReference>
<dbReference type="Gene3D" id="3.40.50.720">
    <property type="entry name" value="NAD(P)-binding Rossmann-like Domain"/>
    <property type="match status" value="2"/>
</dbReference>
<proteinExistence type="inferred from homology"/>
<dbReference type="Proteomes" id="UP000247465">
    <property type="component" value="Chromosome"/>
</dbReference>
<evidence type="ECO:0000256" key="3">
    <source>
        <dbReference type="ARBA" id="ARBA00023002"/>
    </source>
</evidence>
<dbReference type="GO" id="GO:0016618">
    <property type="term" value="F:hydroxypyruvate reductase [NAD(P)H] activity"/>
    <property type="evidence" value="ECO:0007669"/>
    <property type="project" value="UniProtKB-EC"/>
</dbReference>
<keyword evidence="2" id="KW-0028">Amino-acid biosynthesis</keyword>
<evidence type="ECO:0000313" key="8">
    <source>
        <dbReference type="EMBL" id="AWT60375.1"/>
    </source>
</evidence>
<evidence type="ECO:0000256" key="1">
    <source>
        <dbReference type="ARBA" id="ARBA00005854"/>
    </source>
</evidence>
<feature type="domain" description="D-isomer specific 2-hydroxyacid dehydrogenase catalytic" evidence="6">
    <location>
        <begin position="19"/>
        <end position="318"/>
    </location>
</feature>
<keyword evidence="4" id="KW-0520">NAD</keyword>
<dbReference type="InterPro" id="IPR029752">
    <property type="entry name" value="D-isomer_DH_CS1"/>
</dbReference>
<sequence>MNDKLVIVTDYTWPSIEPEATVLQKAGANLVEAGTGEEEELIRLVSEADGILTCFRNITSSVIEAGKKLKVIGRYGIGVDNIDIEAATRLGIPVTNVPAYCLDEVAEHAMAFLLACGRSICRYDSSIRKGNWDLASGRPIYRIRGRTLGILGFGKIGQSLAEKAIGFGLKIIAHDAFINDETIRKGGVEPVSLDEIVSRSDFLSIHTPLNRDTRHLINEVRLRKMKPGSFVLNAARGGIIDLEALAVALKEGWIGGAAIDVFEPEHLPDDHPLLDAPNLIATPHVAFYSEESVLDLQRLAAENVAAILSNRRPESVVNPEVLELPRWTNLQV</sequence>
<keyword evidence="3 5" id="KW-0560">Oxidoreductase</keyword>
<dbReference type="GO" id="GO:0003714">
    <property type="term" value="F:transcription corepressor activity"/>
    <property type="evidence" value="ECO:0007669"/>
    <property type="project" value="InterPro"/>
</dbReference>
<dbReference type="SUPFAM" id="SSF51735">
    <property type="entry name" value="NAD(P)-binding Rossmann-fold domains"/>
    <property type="match status" value="1"/>
</dbReference>
<dbReference type="Pfam" id="PF00389">
    <property type="entry name" value="2-Hacid_dh"/>
    <property type="match status" value="1"/>
</dbReference>
<organism evidence="8 9">
    <name type="scientific">Candidatus Moanibacter tarae</name>
    <dbReference type="NCBI Taxonomy" id="2200854"/>
    <lineage>
        <taxon>Bacteria</taxon>
        <taxon>Pseudomonadati</taxon>
        <taxon>Verrucomicrobiota</taxon>
        <taxon>Opitutia</taxon>
        <taxon>Puniceicoccales</taxon>
        <taxon>Puniceicoccales incertae sedis</taxon>
        <taxon>Candidatus Moanibacter</taxon>
    </lineage>
</organism>
<accession>A0A2Z4AFQ0</accession>
<evidence type="ECO:0000313" key="9">
    <source>
        <dbReference type="Proteomes" id="UP000247465"/>
    </source>
</evidence>
<evidence type="ECO:0000259" key="6">
    <source>
        <dbReference type="Pfam" id="PF00389"/>
    </source>
</evidence>
<reference evidence="8 9" key="1">
    <citation type="submission" date="2018-06" db="EMBL/GenBank/DDBJ databases">
        <title>Draft Genome Sequence of a Novel Marine Bacterium Related to the Verrucomicrobia.</title>
        <authorList>
            <person name="Vosseberg J."/>
            <person name="Martijn J."/>
            <person name="Ettema T.J.G."/>
        </authorList>
    </citation>
    <scope>NUCLEOTIDE SEQUENCE [LARGE SCALE GENOMIC DNA]</scope>
    <source>
        <strain evidence="8">TARA_B100001123</strain>
    </source>
</reference>
<dbReference type="PROSITE" id="PS00671">
    <property type="entry name" value="D_2_HYDROXYACID_DH_3"/>
    <property type="match status" value="1"/>
</dbReference>
<dbReference type="SUPFAM" id="SSF52283">
    <property type="entry name" value="Formate/glycerate dehydrogenase catalytic domain-like"/>
    <property type="match status" value="1"/>
</dbReference>
<protein>
    <submittedName>
        <fullName evidence="8">Hydroxypyruvate reductase</fullName>
        <ecNumber evidence="8">1.1.1.81</ecNumber>
    </submittedName>
</protein>
<dbReference type="GO" id="GO:0008652">
    <property type="term" value="P:amino acid biosynthetic process"/>
    <property type="evidence" value="ECO:0007669"/>
    <property type="project" value="UniProtKB-KW"/>
</dbReference>
<dbReference type="PANTHER" id="PTHR42789:SF1">
    <property type="entry name" value="D-ISOMER SPECIFIC 2-HYDROXYACID DEHYDROGENASE FAMILY PROTEIN (AFU_ORTHOLOGUE AFUA_6G10090)"/>
    <property type="match status" value="1"/>
</dbReference>